<evidence type="ECO:0000256" key="1">
    <source>
        <dbReference type="SAM" id="SignalP"/>
    </source>
</evidence>
<feature type="domain" description="AB hydrolase-1" evidence="2">
    <location>
        <begin position="133"/>
        <end position="420"/>
    </location>
</feature>
<dbReference type="Pfam" id="PF12697">
    <property type="entry name" value="Abhydrolase_6"/>
    <property type="match status" value="1"/>
</dbReference>
<evidence type="ECO:0000259" key="2">
    <source>
        <dbReference type="Pfam" id="PF12697"/>
    </source>
</evidence>
<keyword evidence="1" id="KW-0732">Signal</keyword>
<dbReference type="EMBL" id="JAUEPP010000008">
    <property type="protein sequence ID" value="KAK3338078.1"/>
    <property type="molecule type" value="Genomic_DNA"/>
</dbReference>
<accession>A0AAE0J720</accession>
<reference evidence="3" key="2">
    <citation type="submission" date="2023-06" db="EMBL/GenBank/DDBJ databases">
        <authorList>
            <consortium name="Lawrence Berkeley National Laboratory"/>
            <person name="Haridas S."/>
            <person name="Hensen N."/>
            <person name="Bonometti L."/>
            <person name="Westerberg I."/>
            <person name="Brannstrom I.O."/>
            <person name="Guillou S."/>
            <person name="Cros-Aarteil S."/>
            <person name="Calhoun S."/>
            <person name="Kuo A."/>
            <person name="Mondo S."/>
            <person name="Pangilinan J."/>
            <person name="Riley R."/>
            <person name="Labutti K."/>
            <person name="Andreopoulos B."/>
            <person name="Lipzen A."/>
            <person name="Chen C."/>
            <person name="Yanf M."/>
            <person name="Daum C."/>
            <person name="Ng V."/>
            <person name="Clum A."/>
            <person name="Steindorff A."/>
            <person name="Ohm R."/>
            <person name="Martin F."/>
            <person name="Silar P."/>
            <person name="Natvig D."/>
            <person name="Lalanne C."/>
            <person name="Gautier V."/>
            <person name="Ament-Velasquez S.L."/>
            <person name="Kruys A."/>
            <person name="Hutchinson M.I."/>
            <person name="Powell A.J."/>
            <person name="Barry K."/>
            <person name="Miller A.N."/>
            <person name="Grigoriev I.V."/>
            <person name="Debuchy R."/>
            <person name="Gladieux P."/>
            <person name="Thoren M.H."/>
            <person name="Johannesson H."/>
        </authorList>
    </citation>
    <scope>NUCLEOTIDE SEQUENCE</scope>
    <source>
        <strain evidence="3">CBS 560.94</strain>
    </source>
</reference>
<dbReference type="GeneID" id="87860472"/>
<evidence type="ECO:0000313" key="3">
    <source>
        <dbReference type="EMBL" id="KAK3338078.1"/>
    </source>
</evidence>
<proteinExistence type="predicted"/>
<dbReference type="Proteomes" id="UP001278500">
    <property type="component" value="Unassembled WGS sequence"/>
</dbReference>
<dbReference type="AlphaFoldDB" id="A0AAE0J720"/>
<protein>
    <recommendedName>
        <fullName evidence="2">AB hydrolase-1 domain-containing protein</fullName>
    </recommendedName>
</protein>
<comment type="caution">
    <text evidence="3">The sequence shown here is derived from an EMBL/GenBank/DDBJ whole genome shotgun (WGS) entry which is preliminary data.</text>
</comment>
<feature type="signal peptide" evidence="1">
    <location>
        <begin position="1"/>
        <end position="27"/>
    </location>
</feature>
<feature type="chain" id="PRO_5042101620" description="AB hydrolase-1 domain-containing protein" evidence="1">
    <location>
        <begin position="28"/>
        <end position="478"/>
    </location>
</feature>
<keyword evidence="4" id="KW-1185">Reference proteome</keyword>
<dbReference type="InterPro" id="IPR000073">
    <property type="entry name" value="AB_hydrolase_1"/>
</dbReference>
<dbReference type="SUPFAM" id="SSF53474">
    <property type="entry name" value="alpha/beta-Hydrolases"/>
    <property type="match status" value="1"/>
</dbReference>
<sequence>MLSNPSSIFLIPLFLLHLTFFTTPTISSPLHLHPIAAGPPPQRLSPHTSASGCTPLTFLVRATALNTVFLHPPDPLSASSILSFLHSSYSNSTGPLTNGTHLIGRGNRVFPLHATYCRPLFHPPGLPPRTLQVLVHGATYNQTIWSGLGLGHNDYDWMGMARARGYHVLAIDLLGHGGSSFSSSSKQYDGVTEIQPPLQSSVLHSLVRLLRHGPINAPRKGWRNPLPYRFPRIVYVGHGYGSAGLVVSLVRRYPRDLDGVFQTSPIERSGFNKSVVRNLVPARMVDGSERFGHLPLTYLAFRDGKEREKAFYAGFYDTASIPGEDFRGQGTVTVGEAVYYHAMETREEEEGVARGYRGPVMVVSGERDALFCASQSGRDDDRNERGSCKKKLVEMGKRVWPDAKKVEVYVARETGHTWMMHYSAKITMWRIHNWLDGVFRRKMKDEEMVDGGKDGKLGKLVMQDEAWDGYDRIELDGE</sequence>
<organism evidence="3 4">
    <name type="scientific">Neurospora tetraspora</name>
    <dbReference type="NCBI Taxonomy" id="94610"/>
    <lineage>
        <taxon>Eukaryota</taxon>
        <taxon>Fungi</taxon>
        <taxon>Dikarya</taxon>
        <taxon>Ascomycota</taxon>
        <taxon>Pezizomycotina</taxon>
        <taxon>Sordariomycetes</taxon>
        <taxon>Sordariomycetidae</taxon>
        <taxon>Sordariales</taxon>
        <taxon>Sordariaceae</taxon>
        <taxon>Neurospora</taxon>
    </lineage>
</organism>
<reference evidence="3" key="1">
    <citation type="journal article" date="2023" name="Mol. Phylogenet. Evol.">
        <title>Genome-scale phylogeny and comparative genomics of the fungal order Sordariales.</title>
        <authorList>
            <person name="Hensen N."/>
            <person name="Bonometti L."/>
            <person name="Westerberg I."/>
            <person name="Brannstrom I.O."/>
            <person name="Guillou S."/>
            <person name="Cros-Aarteil S."/>
            <person name="Calhoun S."/>
            <person name="Haridas S."/>
            <person name="Kuo A."/>
            <person name="Mondo S."/>
            <person name="Pangilinan J."/>
            <person name="Riley R."/>
            <person name="LaButti K."/>
            <person name="Andreopoulos B."/>
            <person name="Lipzen A."/>
            <person name="Chen C."/>
            <person name="Yan M."/>
            <person name="Daum C."/>
            <person name="Ng V."/>
            <person name="Clum A."/>
            <person name="Steindorff A."/>
            <person name="Ohm R.A."/>
            <person name="Martin F."/>
            <person name="Silar P."/>
            <person name="Natvig D.O."/>
            <person name="Lalanne C."/>
            <person name="Gautier V."/>
            <person name="Ament-Velasquez S.L."/>
            <person name="Kruys A."/>
            <person name="Hutchinson M.I."/>
            <person name="Powell A.J."/>
            <person name="Barry K."/>
            <person name="Miller A.N."/>
            <person name="Grigoriev I.V."/>
            <person name="Debuchy R."/>
            <person name="Gladieux P."/>
            <person name="Hiltunen Thoren M."/>
            <person name="Johannesson H."/>
        </authorList>
    </citation>
    <scope>NUCLEOTIDE SEQUENCE</scope>
    <source>
        <strain evidence="3">CBS 560.94</strain>
    </source>
</reference>
<name>A0AAE0J720_9PEZI</name>
<evidence type="ECO:0000313" key="4">
    <source>
        <dbReference type="Proteomes" id="UP001278500"/>
    </source>
</evidence>
<dbReference type="Gene3D" id="3.40.50.1820">
    <property type="entry name" value="alpha/beta hydrolase"/>
    <property type="match status" value="1"/>
</dbReference>
<dbReference type="RefSeq" id="XP_062677529.1">
    <property type="nucleotide sequence ID" value="XM_062823318.1"/>
</dbReference>
<gene>
    <name evidence="3" type="ORF">B0H65DRAFT_312114</name>
</gene>
<dbReference type="InterPro" id="IPR029058">
    <property type="entry name" value="AB_hydrolase_fold"/>
</dbReference>